<dbReference type="OrthoDB" id="9785745at2"/>
<keyword evidence="9" id="KW-1185">Reference proteome</keyword>
<dbReference type="InterPro" id="IPR036390">
    <property type="entry name" value="WH_DNA-bd_sf"/>
</dbReference>
<keyword evidence="3 7" id="KW-0238">DNA-binding</keyword>
<evidence type="ECO:0000259" key="5">
    <source>
        <dbReference type="PROSITE" id="PS50931"/>
    </source>
</evidence>
<dbReference type="PROSITE" id="PS50931">
    <property type="entry name" value="HTH_LYSR"/>
    <property type="match status" value="1"/>
</dbReference>
<accession>A0A143Z8C1</accession>
<comment type="similarity">
    <text evidence="1">Belongs to the LysR transcriptional regulatory family.</text>
</comment>
<evidence type="ECO:0000256" key="4">
    <source>
        <dbReference type="ARBA" id="ARBA00023163"/>
    </source>
</evidence>
<dbReference type="AlphaFoldDB" id="A0A143Z8C1"/>
<evidence type="ECO:0000256" key="3">
    <source>
        <dbReference type="ARBA" id="ARBA00023125"/>
    </source>
</evidence>
<organism evidence="6 8">
    <name type="scientific">Trichococcus ilyis</name>
    <dbReference type="NCBI Taxonomy" id="640938"/>
    <lineage>
        <taxon>Bacteria</taxon>
        <taxon>Bacillati</taxon>
        <taxon>Bacillota</taxon>
        <taxon>Bacilli</taxon>
        <taxon>Lactobacillales</taxon>
        <taxon>Carnobacteriaceae</taxon>
        <taxon>Trichococcus</taxon>
    </lineage>
</organism>
<dbReference type="SUPFAM" id="SSF46785">
    <property type="entry name" value="Winged helix' DNA-binding domain"/>
    <property type="match status" value="1"/>
</dbReference>
<protein>
    <submittedName>
        <fullName evidence="7">DNA-binding transcriptional regulator, LysR family</fullName>
    </submittedName>
    <submittedName>
        <fullName evidence="6">Transcription regulator hth lysr</fullName>
    </submittedName>
</protein>
<dbReference type="InterPro" id="IPR036388">
    <property type="entry name" value="WH-like_DNA-bd_sf"/>
</dbReference>
<keyword evidence="4" id="KW-0804">Transcription</keyword>
<sequence>MLDYRYQTFLTLTEEMNYTTTAKRLHITQPAVTQHIQSLQQELGVELIHYEKRQSSLTAKGKQLQKDLYLLQREIAKVEEQLTSTVEHTTLSFGASLTIGEYMMPGLIESYLNQYPVHDISMVTDNTQHLIELMEHGKIDFAVVEGEFNQSVFEFQKIAEEPFIAVCSEKSSLWKQEQSINDLFSTPLLVREEGSGSRLIFETAIKSKGIHLDSFSKVMTIGSIGATKKLVEKDLGISFIYQMAVEEELNKGILKKIPLSDFNVIHPFHLIYLKRIQVRGMETIKNFFLENRVGIMNPLI</sequence>
<proteinExistence type="inferred from homology"/>
<dbReference type="Pfam" id="PF00126">
    <property type="entry name" value="HTH_1"/>
    <property type="match status" value="1"/>
</dbReference>
<keyword evidence="2" id="KW-0805">Transcription regulation</keyword>
<dbReference type="Pfam" id="PF03466">
    <property type="entry name" value="LysR_substrate"/>
    <property type="match status" value="1"/>
</dbReference>
<dbReference type="Proteomes" id="UP000199280">
    <property type="component" value="Unassembled WGS sequence"/>
</dbReference>
<dbReference type="Gene3D" id="3.40.190.10">
    <property type="entry name" value="Periplasmic binding protein-like II"/>
    <property type="match status" value="2"/>
</dbReference>
<dbReference type="PANTHER" id="PTHR30126:SF39">
    <property type="entry name" value="HTH-TYPE TRANSCRIPTIONAL REGULATOR CYSL"/>
    <property type="match status" value="1"/>
</dbReference>
<dbReference type="InterPro" id="IPR005119">
    <property type="entry name" value="LysR_subst-bd"/>
</dbReference>
<evidence type="ECO:0000313" key="6">
    <source>
        <dbReference type="EMBL" id="CZR10565.1"/>
    </source>
</evidence>
<evidence type="ECO:0000313" key="9">
    <source>
        <dbReference type="Proteomes" id="UP000199280"/>
    </source>
</evidence>
<evidence type="ECO:0000256" key="1">
    <source>
        <dbReference type="ARBA" id="ARBA00009437"/>
    </source>
</evidence>
<dbReference type="PRINTS" id="PR00039">
    <property type="entry name" value="HTHLYSR"/>
</dbReference>
<dbReference type="STRING" id="640938.TR210_2949"/>
<dbReference type="SUPFAM" id="SSF53850">
    <property type="entry name" value="Periplasmic binding protein-like II"/>
    <property type="match status" value="1"/>
</dbReference>
<dbReference type="GO" id="GO:0003700">
    <property type="term" value="F:DNA-binding transcription factor activity"/>
    <property type="evidence" value="ECO:0007669"/>
    <property type="project" value="InterPro"/>
</dbReference>
<dbReference type="PANTHER" id="PTHR30126">
    <property type="entry name" value="HTH-TYPE TRANSCRIPTIONAL REGULATOR"/>
    <property type="match status" value="1"/>
</dbReference>
<dbReference type="GO" id="GO:0000976">
    <property type="term" value="F:transcription cis-regulatory region binding"/>
    <property type="evidence" value="ECO:0007669"/>
    <property type="project" value="TreeGrafter"/>
</dbReference>
<evidence type="ECO:0000313" key="8">
    <source>
        <dbReference type="Proteomes" id="UP000076878"/>
    </source>
</evidence>
<dbReference type="InterPro" id="IPR000847">
    <property type="entry name" value="LysR_HTH_N"/>
</dbReference>
<dbReference type="Gene3D" id="1.10.10.10">
    <property type="entry name" value="Winged helix-like DNA-binding domain superfamily/Winged helix DNA-binding domain"/>
    <property type="match status" value="1"/>
</dbReference>
<reference evidence="6 8" key="1">
    <citation type="submission" date="2016-02" db="EMBL/GenBank/DDBJ databases">
        <authorList>
            <person name="Wen L."/>
            <person name="He K."/>
            <person name="Yang H."/>
        </authorList>
    </citation>
    <scope>NUCLEOTIDE SEQUENCE [LARGE SCALE GENOMIC DNA]</scope>
    <source>
        <strain evidence="6">Trichococcus_R210</strain>
    </source>
</reference>
<dbReference type="EMBL" id="FJNB01000038">
    <property type="protein sequence ID" value="CZR10565.1"/>
    <property type="molecule type" value="Genomic_DNA"/>
</dbReference>
<evidence type="ECO:0000256" key="2">
    <source>
        <dbReference type="ARBA" id="ARBA00023015"/>
    </source>
</evidence>
<feature type="domain" description="HTH lysR-type" evidence="5">
    <location>
        <begin position="1"/>
        <end position="58"/>
    </location>
</feature>
<gene>
    <name evidence="7" type="ORF">SAMN05216375_1535</name>
    <name evidence="6" type="ORF">TR210_2949</name>
</gene>
<dbReference type="RefSeq" id="WP_082148264.1">
    <property type="nucleotide sequence ID" value="NZ_FJNB01000038.1"/>
</dbReference>
<dbReference type="EMBL" id="FNYT01000053">
    <property type="protein sequence ID" value="SEJ97818.1"/>
    <property type="molecule type" value="Genomic_DNA"/>
</dbReference>
<name>A0A143Z8C1_9LACT</name>
<dbReference type="Proteomes" id="UP000076878">
    <property type="component" value="Unassembled WGS sequence"/>
</dbReference>
<reference evidence="7 9" key="2">
    <citation type="submission" date="2016-10" db="EMBL/GenBank/DDBJ databases">
        <authorList>
            <person name="Varghese N."/>
            <person name="Submissions S."/>
        </authorList>
    </citation>
    <scope>NUCLEOTIDE SEQUENCE [LARGE SCALE GENOMIC DNA]</scope>
    <source>
        <strain evidence="7 9">DSM 22150</strain>
    </source>
</reference>
<evidence type="ECO:0000313" key="7">
    <source>
        <dbReference type="EMBL" id="SEJ97818.1"/>
    </source>
</evidence>